<dbReference type="GO" id="GO:0015036">
    <property type="term" value="F:disulfide oxidoreductase activity"/>
    <property type="evidence" value="ECO:0007669"/>
    <property type="project" value="UniProtKB-ARBA"/>
</dbReference>
<dbReference type="PROSITE" id="PS51352">
    <property type="entry name" value="THIOREDOXIN_2"/>
    <property type="match status" value="1"/>
</dbReference>
<dbReference type="Proteomes" id="UP000325291">
    <property type="component" value="Unassembled WGS sequence"/>
</dbReference>
<evidence type="ECO:0000256" key="1">
    <source>
        <dbReference type="ARBA" id="ARBA00023284"/>
    </source>
</evidence>
<name>A0A5A9Z5K9_9RHOB</name>
<sequence length="200" mass="21623">MSRSALIYTALAAIAIVAVALFALRDPAQPIPATLENRAELENLREGTMKKLAFHTAPKPVSTAEYETESGARATLADHQGRYVLLNFWATWCAPCRKEMPMLATLQDEFGGESFEVLTIATGRNNPAQIKKFFDDIGTSNLPLHRDPSSALARDMAVLGLPVTVILSPEGHEIARMTGDAEWDSDSAKAIIATLLDNGG</sequence>
<dbReference type="InterPro" id="IPR050553">
    <property type="entry name" value="Thioredoxin_ResA/DsbE_sf"/>
</dbReference>
<comment type="caution">
    <text evidence="3">The sequence shown here is derived from an EMBL/GenBank/DDBJ whole genome shotgun (WGS) entry which is preliminary data.</text>
</comment>
<proteinExistence type="predicted"/>
<dbReference type="SUPFAM" id="SSF52833">
    <property type="entry name" value="Thioredoxin-like"/>
    <property type="match status" value="1"/>
</dbReference>
<protein>
    <submittedName>
        <fullName evidence="3">TlpA family protein disulfide reductase</fullName>
    </submittedName>
</protein>
<dbReference type="PANTHER" id="PTHR42852">
    <property type="entry name" value="THIOL:DISULFIDE INTERCHANGE PROTEIN DSBE"/>
    <property type="match status" value="1"/>
</dbReference>
<keyword evidence="1" id="KW-0676">Redox-active center</keyword>
<keyword evidence="4" id="KW-1185">Reference proteome</keyword>
<organism evidence="3 4">
    <name type="scientific">Aquicoccus porphyridii</name>
    <dbReference type="NCBI Taxonomy" id="1852029"/>
    <lineage>
        <taxon>Bacteria</taxon>
        <taxon>Pseudomonadati</taxon>
        <taxon>Pseudomonadota</taxon>
        <taxon>Alphaproteobacteria</taxon>
        <taxon>Rhodobacterales</taxon>
        <taxon>Paracoccaceae</taxon>
        <taxon>Aquicoccus</taxon>
    </lineage>
</organism>
<reference evidence="3 4" key="1">
    <citation type="submission" date="2019-07" db="EMBL/GenBank/DDBJ databases">
        <title>Aquicoccus porphyridii gen. nov., sp. nov., isolated from a small marine red alga, Porphyridium marinum.</title>
        <authorList>
            <person name="Liu L."/>
        </authorList>
    </citation>
    <scope>NUCLEOTIDE SEQUENCE [LARGE SCALE GENOMIC DNA]</scope>
    <source>
        <strain evidence="3 4">L1 8-17</strain>
    </source>
</reference>
<dbReference type="Gene3D" id="3.40.30.10">
    <property type="entry name" value="Glutaredoxin"/>
    <property type="match status" value="1"/>
</dbReference>
<dbReference type="CDD" id="cd02966">
    <property type="entry name" value="TlpA_like_family"/>
    <property type="match status" value="1"/>
</dbReference>
<gene>
    <name evidence="3" type="ORF">FLO80_15320</name>
</gene>
<dbReference type="PROSITE" id="PS00194">
    <property type="entry name" value="THIOREDOXIN_1"/>
    <property type="match status" value="1"/>
</dbReference>
<dbReference type="AlphaFoldDB" id="A0A5A9Z5K9"/>
<evidence type="ECO:0000313" key="4">
    <source>
        <dbReference type="Proteomes" id="UP000325291"/>
    </source>
</evidence>
<dbReference type="PANTHER" id="PTHR42852:SF18">
    <property type="entry name" value="CHROMOSOME UNDETERMINED SCAFFOLD_47, WHOLE GENOME SHOTGUN SEQUENCE"/>
    <property type="match status" value="1"/>
</dbReference>
<evidence type="ECO:0000259" key="2">
    <source>
        <dbReference type="PROSITE" id="PS51352"/>
    </source>
</evidence>
<evidence type="ECO:0000313" key="3">
    <source>
        <dbReference type="EMBL" id="KAA0912434.1"/>
    </source>
</evidence>
<dbReference type="Pfam" id="PF00578">
    <property type="entry name" value="AhpC-TSA"/>
    <property type="match status" value="1"/>
</dbReference>
<feature type="domain" description="Thioredoxin" evidence="2">
    <location>
        <begin position="29"/>
        <end position="197"/>
    </location>
</feature>
<dbReference type="InterPro" id="IPR036249">
    <property type="entry name" value="Thioredoxin-like_sf"/>
</dbReference>
<dbReference type="InterPro" id="IPR017937">
    <property type="entry name" value="Thioredoxin_CS"/>
</dbReference>
<dbReference type="EMBL" id="VINQ01000013">
    <property type="protein sequence ID" value="KAA0912434.1"/>
    <property type="molecule type" value="Genomic_DNA"/>
</dbReference>
<dbReference type="InterPro" id="IPR013766">
    <property type="entry name" value="Thioredoxin_domain"/>
</dbReference>
<dbReference type="InterPro" id="IPR000866">
    <property type="entry name" value="AhpC/TSA"/>
</dbReference>
<dbReference type="GO" id="GO:0016209">
    <property type="term" value="F:antioxidant activity"/>
    <property type="evidence" value="ECO:0007669"/>
    <property type="project" value="InterPro"/>
</dbReference>
<accession>A0A5A9Z5K9</accession>